<reference evidence="2" key="1">
    <citation type="submission" date="2016-01" db="EMBL/GenBank/DDBJ databases">
        <authorList>
            <person name="Mitreva M."/>
            <person name="Pepin K.H."/>
            <person name="Mihindukulasuriya K.A."/>
            <person name="Fulton R."/>
            <person name="Fronick C."/>
            <person name="O'Laughlin M."/>
            <person name="Miner T."/>
            <person name="Herter B."/>
            <person name="Rosa B.A."/>
            <person name="Cordes M."/>
            <person name="Tomlinson C."/>
            <person name="Wollam A."/>
            <person name="Palsikar V.B."/>
            <person name="Mardis E.R."/>
            <person name="Wilson R.K."/>
        </authorList>
    </citation>
    <scope>NUCLEOTIDE SEQUENCE [LARGE SCALE GENOMIC DNA]</scope>
    <source>
        <strain evidence="2">KA00683</strain>
    </source>
</reference>
<dbReference type="PATRIC" id="fig|322095.3.peg.2202"/>
<proteinExistence type="predicted"/>
<gene>
    <name evidence="1" type="ORF">HMPREF3185_02222</name>
</gene>
<dbReference type="RefSeq" id="WP_197417866.1">
    <property type="nucleotide sequence ID" value="NZ_KQ960466.1"/>
</dbReference>
<keyword evidence="2" id="KW-1185">Reference proteome</keyword>
<comment type="caution">
    <text evidence="1">The sequence shown here is derived from an EMBL/GenBank/DDBJ whole genome shotgun (WGS) entry which is preliminary data.</text>
</comment>
<evidence type="ECO:0000313" key="1">
    <source>
        <dbReference type="EMBL" id="KXB72810.1"/>
    </source>
</evidence>
<feature type="non-terminal residue" evidence="1">
    <location>
        <position position="1"/>
    </location>
</feature>
<dbReference type="AlphaFoldDB" id="A0A134AYQ4"/>
<dbReference type="EMBL" id="LSDK01000153">
    <property type="protein sequence ID" value="KXB72810.1"/>
    <property type="molecule type" value="Genomic_DNA"/>
</dbReference>
<evidence type="ECO:0000313" key="2">
    <source>
        <dbReference type="Proteomes" id="UP000070224"/>
    </source>
</evidence>
<accession>A0A134AYQ4</accession>
<protein>
    <submittedName>
        <fullName evidence="1">Uncharacterized protein</fullName>
    </submittedName>
</protein>
<name>A0A134AYQ4_9PORP</name>
<dbReference type="Proteomes" id="UP000070224">
    <property type="component" value="Unassembled WGS sequence"/>
</dbReference>
<sequence>CLCVSALASCGAQQALCFAPQTTLDTSTNTIKVADQPVFKVATSVLNLKKEQLALNKEALPKERAAYIASILKECHSDQDTIIAASPDFTLVKSTGTHSKRDVGYMYSYQLDFESGRWVCIVLDTATERVPTMDGVCGFLRRVYVIKRRNRVIVKDSFGDIAIVYVLQGRDRKAPFSHTSAWRPADISAMISTAYYIEKEFDPKSHAVATGRYVK</sequence>
<organism evidence="1 2">
    <name type="scientific">Porphyromonas somerae</name>
    <dbReference type="NCBI Taxonomy" id="322095"/>
    <lineage>
        <taxon>Bacteria</taxon>
        <taxon>Pseudomonadati</taxon>
        <taxon>Bacteroidota</taxon>
        <taxon>Bacteroidia</taxon>
        <taxon>Bacteroidales</taxon>
        <taxon>Porphyromonadaceae</taxon>
        <taxon>Porphyromonas</taxon>
    </lineage>
</organism>